<dbReference type="OrthoDB" id="9773137at2"/>
<organism evidence="2 3">
    <name type="scientific">Aerococcus urinae</name>
    <dbReference type="NCBI Taxonomy" id="1376"/>
    <lineage>
        <taxon>Bacteria</taxon>
        <taxon>Bacillati</taxon>
        <taxon>Bacillota</taxon>
        <taxon>Bacilli</taxon>
        <taxon>Lactobacillales</taxon>
        <taxon>Aerococcaceae</taxon>
        <taxon>Aerococcus</taxon>
    </lineage>
</organism>
<proteinExistence type="predicted"/>
<protein>
    <submittedName>
        <fullName evidence="2">DUF1829 domain-containing protein</fullName>
    </submittedName>
</protein>
<dbReference type="EMBL" id="CP065662">
    <property type="protein sequence ID" value="QPS02332.1"/>
    <property type="molecule type" value="Genomic_DNA"/>
</dbReference>
<evidence type="ECO:0000259" key="1">
    <source>
        <dbReference type="Pfam" id="PF08862"/>
    </source>
</evidence>
<dbReference type="RefSeq" id="WP_111818061.1">
    <property type="nucleotide sequence ID" value="NZ_CAJHLF010000004.1"/>
</dbReference>
<gene>
    <name evidence="2" type="ORF">I6G68_01830</name>
</gene>
<evidence type="ECO:0000313" key="2">
    <source>
        <dbReference type="EMBL" id="QPS02332.1"/>
    </source>
</evidence>
<name>A0A329NI47_9LACT</name>
<dbReference type="Pfam" id="PF08862">
    <property type="entry name" value="DUF1829"/>
    <property type="match status" value="1"/>
</dbReference>
<evidence type="ECO:0000313" key="3">
    <source>
        <dbReference type="Proteomes" id="UP000594771"/>
    </source>
</evidence>
<feature type="domain" description="DUF1829" evidence="1">
    <location>
        <begin position="31"/>
        <end position="110"/>
    </location>
</feature>
<dbReference type="InterPro" id="IPR014961">
    <property type="entry name" value="DUF1829"/>
</dbReference>
<accession>A0A329NI47</accession>
<dbReference type="AlphaFoldDB" id="A0A329NI47"/>
<dbReference type="Proteomes" id="UP000594771">
    <property type="component" value="Chromosome"/>
</dbReference>
<sequence>MNSGHLHGCHFIGFLKATLLAKEKFSLIINQIDYSLGATKWRPNVMFQFFSKPSFDNIVSQKFIYEDLKEEPQFIQHGLKFVIISEKDSISERNKKVAKEADVEIIPFSQQSEILALK</sequence>
<reference evidence="2 3" key="1">
    <citation type="submission" date="2020-12" db="EMBL/GenBank/DDBJ databases">
        <title>FDA dAtabase for Regulatory Grade micrObial Sequences (FDA-ARGOS): Supporting development and validation of Infectious Disease Dx tests.</title>
        <authorList>
            <person name="Sproer C."/>
            <person name="Gronow S."/>
            <person name="Severitt S."/>
            <person name="Schroder I."/>
            <person name="Tallon L."/>
            <person name="Sadzewicz L."/>
            <person name="Zhao X."/>
            <person name="Boylan J."/>
            <person name="Ott S."/>
            <person name="Bowen H."/>
            <person name="Vavikolanu K."/>
            <person name="Mehta A."/>
            <person name="Aluvathingal J."/>
            <person name="Nadendla S."/>
            <person name="Lowell S."/>
            <person name="Myers T."/>
            <person name="Yan Y."/>
            <person name="Sichtig H."/>
        </authorList>
    </citation>
    <scope>NUCLEOTIDE SEQUENCE [LARGE SCALE GENOMIC DNA]</scope>
    <source>
        <strain evidence="2 3">FDAARGOS_911</strain>
    </source>
</reference>